<proteinExistence type="inferred from homology"/>
<dbReference type="Pfam" id="PF13473">
    <property type="entry name" value="Cupredoxin_1"/>
    <property type="match status" value="1"/>
</dbReference>
<dbReference type="CDD" id="cd14656">
    <property type="entry name" value="Imelysin-like_EfeO"/>
    <property type="match status" value="1"/>
</dbReference>
<name>A0ABW1JGZ7_9ACTN</name>
<dbReference type="InterPro" id="IPR018976">
    <property type="entry name" value="Imelysin-like"/>
</dbReference>
<comment type="subcellular location">
    <subcellularLocation>
        <location evidence="1">Periplasm</location>
    </subcellularLocation>
</comment>
<dbReference type="InterPro" id="IPR038352">
    <property type="entry name" value="Imelysin_sf"/>
</dbReference>
<dbReference type="Pfam" id="PF09375">
    <property type="entry name" value="Peptidase_M75"/>
    <property type="match status" value="1"/>
</dbReference>
<dbReference type="Gene3D" id="1.20.1420.20">
    <property type="entry name" value="M75 peptidase, HXXE motif"/>
    <property type="match status" value="1"/>
</dbReference>
<dbReference type="InterPro" id="IPR028096">
    <property type="entry name" value="EfeO_Cupredoxin"/>
</dbReference>
<dbReference type="NCBIfam" id="NF007697">
    <property type="entry name" value="PRK10378.1"/>
    <property type="match status" value="1"/>
</dbReference>
<evidence type="ECO:0000313" key="8">
    <source>
        <dbReference type="Proteomes" id="UP001596189"/>
    </source>
</evidence>
<feature type="domain" description="EfeO-type cupredoxin-like" evidence="6">
    <location>
        <begin position="17"/>
        <end position="111"/>
    </location>
</feature>
<comment type="caution">
    <text evidence="7">The sequence shown here is derived from an EMBL/GenBank/DDBJ whole genome shotgun (WGS) entry which is preliminary data.</text>
</comment>
<dbReference type="NCBIfam" id="NF041757">
    <property type="entry name" value="EfeO"/>
    <property type="match status" value="1"/>
</dbReference>
<accession>A0ABW1JGZ7</accession>
<dbReference type="EMBL" id="JBHSRD010000004">
    <property type="protein sequence ID" value="MFC6008146.1"/>
    <property type="molecule type" value="Genomic_DNA"/>
</dbReference>
<dbReference type="PROSITE" id="PS51257">
    <property type="entry name" value="PROKAR_LIPOPROTEIN"/>
    <property type="match status" value="1"/>
</dbReference>
<dbReference type="InterPro" id="IPR034981">
    <property type="entry name" value="Imelysin-like_EfeO/Algp7"/>
</dbReference>
<gene>
    <name evidence="7" type="primary">efeO</name>
    <name evidence="7" type="ORF">ACFQDO_13505</name>
</gene>
<keyword evidence="8" id="KW-1185">Reference proteome</keyword>
<protein>
    <submittedName>
        <fullName evidence="7">Iron uptake system protein EfeO</fullName>
    </submittedName>
</protein>
<feature type="domain" description="Imelysin-like" evidence="5">
    <location>
        <begin position="142"/>
        <end position="370"/>
    </location>
</feature>
<feature type="chain" id="PRO_5046360639" evidence="4">
    <location>
        <begin position="31"/>
        <end position="376"/>
    </location>
</feature>
<dbReference type="InterPro" id="IPR050894">
    <property type="entry name" value="EfeM/EfeO_iron_uptake"/>
</dbReference>
<dbReference type="PANTHER" id="PTHR39192:SF1">
    <property type="entry name" value="IRON UPTAKE SYSTEM COMPONENT EFEO"/>
    <property type="match status" value="1"/>
</dbReference>
<sequence>MTAARLTTATVAAAAAACLILTGCSNSDDAASAGAKKIAVKVTDQGCAAEPATAEAGALTFEVTNTDAKRVTEAEVLKDGKILGEKENLTPGLSGTFTLRLEPGEYVVLCPNAATDQSPFTVTAAKGATAAASVDADLASSVATYKAYLEDQTAQLTAQTEKFVAAVKAGDVAKAKALFAPTRAYYERIEPVAESFGDLDPQIDARVNDVDPGDEWTGFHKLEKALWADGSLDGTGPVADKLLTDVKDLESKVTTVELAPEQIANGAVGLLDEVAKSKITGEEDRYSHTDLWDFAANVAGAREAVDVLAPTLRAKDAALLTTINGQFKDVLASLSQYQTADGYEDYSAVTDDQRRTMTTQVNALAESLSKVAPLIA</sequence>
<evidence type="ECO:0000256" key="3">
    <source>
        <dbReference type="ARBA" id="ARBA00022729"/>
    </source>
</evidence>
<evidence type="ECO:0000256" key="2">
    <source>
        <dbReference type="ARBA" id="ARBA00005989"/>
    </source>
</evidence>
<organism evidence="7 8">
    <name type="scientific">Angustibacter luteus</name>
    <dbReference type="NCBI Taxonomy" id="658456"/>
    <lineage>
        <taxon>Bacteria</taxon>
        <taxon>Bacillati</taxon>
        <taxon>Actinomycetota</taxon>
        <taxon>Actinomycetes</taxon>
        <taxon>Kineosporiales</taxon>
        <taxon>Kineosporiaceae</taxon>
    </lineage>
</organism>
<evidence type="ECO:0000256" key="1">
    <source>
        <dbReference type="ARBA" id="ARBA00004418"/>
    </source>
</evidence>
<dbReference type="RefSeq" id="WP_345715161.1">
    <property type="nucleotide sequence ID" value="NZ_BAABFP010000002.1"/>
</dbReference>
<feature type="signal peptide" evidence="4">
    <location>
        <begin position="1"/>
        <end position="30"/>
    </location>
</feature>
<evidence type="ECO:0000259" key="6">
    <source>
        <dbReference type="Pfam" id="PF13473"/>
    </source>
</evidence>
<dbReference type="Proteomes" id="UP001596189">
    <property type="component" value="Unassembled WGS sequence"/>
</dbReference>
<comment type="similarity">
    <text evidence="2">Belongs to the EfeM/EfeO family.</text>
</comment>
<dbReference type="InterPro" id="IPR053377">
    <property type="entry name" value="Iron_uptake_EfeM/EfeO"/>
</dbReference>
<dbReference type="PANTHER" id="PTHR39192">
    <property type="entry name" value="IRON UPTAKE SYSTEM COMPONENT EFEO"/>
    <property type="match status" value="1"/>
</dbReference>
<evidence type="ECO:0000259" key="5">
    <source>
        <dbReference type="Pfam" id="PF09375"/>
    </source>
</evidence>
<evidence type="ECO:0000313" key="7">
    <source>
        <dbReference type="EMBL" id="MFC6008146.1"/>
    </source>
</evidence>
<keyword evidence="3 4" id="KW-0732">Signal</keyword>
<evidence type="ECO:0000256" key="4">
    <source>
        <dbReference type="SAM" id="SignalP"/>
    </source>
</evidence>
<reference evidence="8" key="1">
    <citation type="journal article" date="2019" name="Int. J. Syst. Evol. Microbiol.">
        <title>The Global Catalogue of Microorganisms (GCM) 10K type strain sequencing project: providing services to taxonomists for standard genome sequencing and annotation.</title>
        <authorList>
            <consortium name="The Broad Institute Genomics Platform"/>
            <consortium name="The Broad Institute Genome Sequencing Center for Infectious Disease"/>
            <person name="Wu L."/>
            <person name="Ma J."/>
        </authorList>
    </citation>
    <scope>NUCLEOTIDE SEQUENCE [LARGE SCALE GENOMIC DNA]</scope>
    <source>
        <strain evidence="8">KACC 14249</strain>
    </source>
</reference>